<dbReference type="Gene3D" id="3.30.70.1290">
    <property type="entry name" value="Transposase IS200-like"/>
    <property type="match status" value="1"/>
</dbReference>
<dbReference type="Proteomes" id="UP000262325">
    <property type="component" value="Unassembled WGS sequence"/>
</dbReference>
<name>A0A3D5QD05_FLESI</name>
<accession>A0A3D5QD05</accession>
<feature type="non-terminal residue" evidence="2">
    <location>
        <position position="1"/>
    </location>
</feature>
<feature type="non-terminal residue" evidence="2">
    <location>
        <position position="51"/>
    </location>
</feature>
<dbReference type="EMBL" id="DPPF01000111">
    <property type="protein sequence ID" value="HCW93159.1"/>
    <property type="molecule type" value="Genomic_DNA"/>
</dbReference>
<dbReference type="GO" id="GO:0003677">
    <property type="term" value="F:DNA binding"/>
    <property type="evidence" value="ECO:0007669"/>
    <property type="project" value="InterPro"/>
</dbReference>
<dbReference type="GO" id="GO:0006313">
    <property type="term" value="P:DNA transposition"/>
    <property type="evidence" value="ECO:0007669"/>
    <property type="project" value="InterPro"/>
</dbReference>
<protein>
    <recommendedName>
        <fullName evidence="1">Transposase IS200-like domain-containing protein</fullName>
    </recommendedName>
</protein>
<dbReference type="InterPro" id="IPR002686">
    <property type="entry name" value="Transposase_17"/>
</dbReference>
<dbReference type="InterPro" id="IPR036515">
    <property type="entry name" value="Transposase_17_sf"/>
</dbReference>
<reference evidence="2 3" key="1">
    <citation type="journal article" date="2018" name="Nat. Biotechnol.">
        <title>A standardized bacterial taxonomy based on genome phylogeny substantially revises the tree of life.</title>
        <authorList>
            <person name="Parks D.H."/>
            <person name="Chuvochina M."/>
            <person name="Waite D.W."/>
            <person name="Rinke C."/>
            <person name="Skarshewski A."/>
            <person name="Chaumeil P.A."/>
            <person name="Hugenholtz P."/>
        </authorList>
    </citation>
    <scope>NUCLEOTIDE SEQUENCE [LARGE SCALE GENOMIC DNA]</scope>
    <source>
        <strain evidence="2">UBA8672</strain>
    </source>
</reference>
<dbReference type="AlphaFoldDB" id="A0A3D5QD05"/>
<comment type="caution">
    <text evidence="2">The sequence shown here is derived from an EMBL/GenBank/DDBJ whole genome shotgun (WGS) entry which is preliminary data.</text>
</comment>
<organism evidence="2 3">
    <name type="scientific">Flexistipes sinusarabici</name>
    <dbReference type="NCBI Taxonomy" id="2352"/>
    <lineage>
        <taxon>Bacteria</taxon>
        <taxon>Pseudomonadati</taxon>
        <taxon>Deferribacterota</taxon>
        <taxon>Deferribacteres</taxon>
        <taxon>Deferribacterales</taxon>
        <taxon>Flexistipitaceae</taxon>
        <taxon>Flexistipes</taxon>
    </lineage>
</organism>
<evidence type="ECO:0000259" key="1">
    <source>
        <dbReference type="Pfam" id="PF01797"/>
    </source>
</evidence>
<feature type="domain" description="Transposase IS200-like" evidence="1">
    <location>
        <begin position="2"/>
        <end position="47"/>
    </location>
</feature>
<sequence>PTHIHFLIVQKKDKGISAYMKNILDSYTRYFNNKHSRKGPLWQGGFKNGYV</sequence>
<gene>
    <name evidence="2" type="ORF">DHM44_05715</name>
</gene>
<dbReference type="SUPFAM" id="SSF143422">
    <property type="entry name" value="Transposase IS200-like"/>
    <property type="match status" value="1"/>
</dbReference>
<dbReference type="GO" id="GO:0004803">
    <property type="term" value="F:transposase activity"/>
    <property type="evidence" value="ECO:0007669"/>
    <property type="project" value="InterPro"/>
</dbReference>
<dbReference type="Pfam" id="PF01797">
    <property type="entry name" value="Y1_Tnp"/>
    <property type="match status" value="1"/>
</dbReference>
<proteinExistence type="predicted"/>
<evidence type="ECO:0000313" key="3">
    <source>
        <dbReference type="Proteomes" id="UP000262325"/>
    </source>
</evidence>
<evidence type="ECO:0000313" key="2">
    <source>
        <dbReference type="EMBL" id="HCW93159.1"/>
    </source>
</evidence>